<sequence length="34" mass="3777">VSPQVDVQGLTNIWQRISEHTPLPTPPSINTDVH</sequence>
<comment type="caution">
    <text evidence="1">The sequence shown here is derived from an EMBL/GenBank/DDBJ whole genome shotgun (WGS) entry which is preliminary data.</text>
</comment>
<dbReference type="EMBL" id="ANJA01000712">
    <property type="protein sequence ID" value="ETO82372.1"/>
    <property type="molecule type" value="Genomic_DNA"/>
</dbReference>
<name>A0A081AU11_PHYNI</name>
<feature type="non-terminal residue" evidence="1">
    <location>
        <position position="1"/>
    </location>
</feature>
<dbReference type="Proteomes" id="UP000028582">
    <property type="component" value="Unassembled WGS sequence"/>
</dbReference>
<organism evidence="1 2">
    <name type="scientific">Phytophthora nicotianae P1976</name>
    <dbReference type="NCBI Taxonomy" id="1317066"/>
    <lineage>
        <taxon>Eukaryota</taxon>
        <taxon>Sar</taxon>
        <taxon>Stramenopiles</taxon>
        <taxon>Oomycota</taxon>
        <taxon>Peronosporomycetes</taxon>
        <taxon>Peronosporales</taxon>
        <taxon>Peronosporaceae</taxon>
        <taxon>Phytophthora</taxon>
    </lineage>
</organism>
<reference evidence="1 2" key="1">
    <citation type="submission" date="2013-11" db="EMBL/GenBank/DDBJ databases">
        <title>The Genome Sequence of Phytophthora parasitica P1976.</title>
        <authorList>
            <consortium name="The Broad Institute Genomics Platform"/>
            <person name="Russ C."/>
            <person name="Tyler B."/>
            <person name="Panabieres F."/>
            <person name="Shan W."/>
            <person name="Tripathy S."/>
            <person name="Grunwald N."/>
            <person name="Machado M."/>
            <person name="Johnson C.S."/>
            <person name="Walker B."/>
            <person name="Young S."/>
            <person name="Zeng Q."/>
            <person name="Gargeya S."/>
            <person name="Fitzgerald M."/>
            <person name="Haas B."/>
            <person name="Abouelleil A."/>
            <person name="Allen A.W."/>
            <person name="Alvarado L."/>
            <person name="Arachchi H.M."/>
            <person name="Berlin A.M."/>
            <person name="Chapman S.B."/>
            <person name="Gainer-Dewar J."/>
            <person name="Goldberg J."/>
            <person name="Griggs A."/>
            <person name="Gujja S."/>
            <person name="Hansen M."/>
            <person name="Howarth C."/>
            <person name="Imamovic A."/>
            <person name="Ireland A."/>
            <person name="Larimer J."/>
            <person name="McCowan C."/>
            <person name="Murphy C."/>
            <person name="Pearson M."/>
            <person name="Poon T.W."/>
            <person name="Priest M."/>
            <person name="Roberts A."/>
            <person name="Saif S."/>
            <person name="Shea T."/>
            <person name="Sisk P."/>
            <person name="Sykes S."/>
            <person name="Wortman J."/>
            <person name="Nusbaum C."/>
            <person name="Birren B."/>
        </authorList>
    </citation>
    <scope>NUCLEOTIDE SEQUENCE [LARGE SCALE GENOMIC DNA]</scope>
    <source>
        <strain evidence="1 2">P1976</strain>
    </source>
</reference>
<protein>
    <submittedName>
        <fullName evidence="1">Uncharacterized protein</fullName>
    </submittedName>
</protein>
<gene>
    <name evidence="1" type="ORF">F444_03485</name>
</gene>
<evidence type="ECO:0000313" key="2">
    <source>
        <dbReference type="Proteomes" id="UP000028582"/>
    </source>
</evidence>
<accession>A0A081AU11</accession>
<dbReference type="AlphaFoldDB" id="A0A081AU11"/>
<evidence type="ECO:0000313" key="1">
    <source>
        <dbReference type="EMBL" id="ETO82372.1"/>
    </source>
</evidence>
<proteinExistence type="predicted"/>